<evidence type="ECO:0000256" key="2">
    <source>
        <dbReference type="SAM" id="MobiDB-lite"/>
    </source>
</evidence>
<feature type="region of interest" description="Disordered" evidence="2">
    <location>
        <begin position="1"/>
        <end position="20"/>
    </location>
</feature>
<evidence type="ECO:0008006" key="5">
    <source>
        <dbReference type="Google" id="ProtNLM"/>
    </source>
</evidence>
<organism evidence="3 4">
    <name type="scientific">Phialophora macrospora</name>
    <dbReference type="NCBI Taxonomy" id="1851006"/>
    <lineage>
        <taxon>Eukaryota</taxon>
        <taxon>Fungi</taxon>
        <taxon>Dikarya</taxon>
        <taxon>Ascomycota</taxon>
        <taxon>Pezizomycotina</taxon>
        <taxon>Eurotiomycetes</taxon>
        <taxon>Chaetothyriomycetidae</taxon>
        <taxon>Chaetothyriales</taxon>
        <taxon>Herpotrichiellaceae</taxon>
        <taxon>Phialophora</taxon>
    </lineage>
</organism>
<dbReference type="Pfam" id="PF14027">
    <property type="entry name" value="Questin_oxidase"/>
    <property type="match status" value="1"/>
</dbReference>
<gene>
    <name evidence="3" type="ORF">PV04_02775</name>
</gene>
<dbReference type="GO" id="GO:0016491">
    <property type="term" value="F:oxidoreductase activity"/>
    <property type="evidence" value="ECO:0007669"/>
    <property type="project" value="UniProtKB-KW"/>
</dbReference>
<reference evidence="3 4" key="1">
    <citation type="submission" date="2015-01" db="EMBL/GenBank/DDBJ databases">
        <title>The Genome Sequence of Capronia semiimmersa CBS27337.</title>
        <authorList>
            <consortium name="The Broad Institute Genomics Platform"/>
            <person name="Cuomo C."/>
            <person name="de Hoog S."/>
            <person name="Gorbushina A."/>
            <person name="Stielow B."/>
            <person name="Teixiera M."/>
            <person name="Abouelleil A."/>
            <person name="Chapman S.B."/>
            <person name="Priest M."/>
            <person name="Young S.K."/>
            <person name="Wortman J."/>
            <person name="Nusbaum C."/>
            <person name="Birren B."/>
        </authorList>
    </citation>
    <scope>NUCLEOTIDE SEQUENCE [LARGE SCALE GENOMIC DNA]</scope>
    <source>
        <strain evidence="3 4">CBS 27337</strain>
    </source>
</reference>
<keyword evidence="4" id="KW-1185">Reference proteome</keyword>
<evidence type="ECO:0000313" key="4">
    <source>
        <dbReference type="Proteomes" id="UP000054266"/>
    </source>
</evidence>
<name>A0A0D2FQG3_9EURO</name>
<accession>A0A0D2FQG3</accession>
<keyword evidence="1" id="KW-0560">Oxidoreductase</keyword>
<protein>
    <recommendedName>
        <fullName evidence="5">HypA-like protein</fullName>
    </recommendedName>
</protein>
<feature type="region of interest" description="Disordered" evidence="2">
    <location>
        <begin position="421"/>
        <end position="440"/>
    </location>
</feature>
<dbReference type="AlphaFoldDB" id="A0A0D2FQG3"/>
<dbReference type="InterPro" id="IPR025337">
    <property type="entry name" value="Questin_oxidase-like"/>
</dbReference>
<dbReference type="PANTHER" id="PTHR35870:SF7">
    <property type="entry name" value="BAEYER-VILLIGER OXIDASE MDPL"/>
    <property type="match status" value="1"/>
</dbReference>
<proteinExistence type="predicted"/>
<dbReference type="Proteomes" id="UP000054266">
    <property type="component" value="Unassembled WGS sequence"/>
</dbReference>
<sequence>MDPSILPEEQEQEQEETRATATTIHLTPSSPAIIHVPTISPSSADKTTSLLQHNHESHHITFDEIGRHNHIVHHLLASFSLGADAETLQNQYDRNAEYQRPPPPLDESIITQLHDPESFQAQMENPDNYSNFLAFFIRQLSTSSLPAVLNEYVFSDNPLAHALFNRFFSGYYHPFIHLGYGLEFAQPAIVAEALAQACVHSSYLDDFFTATAKAARSADRKTLVHLLQVIHDDQILLDAVKWEDGQKVRDGILARAPDTMIQYASQFRVLAPYTESVLDEYAAEVIDAAVYFTAAAQHPRYVVKMDFFYMHAVTSSVFLSVFLRQRWLAPAAKARLIEWKGRLDLALYASRGSPRLLIDEIGAYPADGKGGQSELRPWEDMYREAAACMDDGHTVKFIRALKNGEQACGPFENENHVSTADRNGNINGVEDPQTPNSVKDGERWKIKAGMWRRVAMMVLDSVKPEYGDRWARNVGFEQAWKKYPLRAENGRVAS</sequence>
<dbReference type="HOGENOM" id="CLU_019145_2_1_1"/>
<dbReference type="STRING" id="5601.A0A0D2FQG3"/>
<evidence type="ECO:0000313" key="3">
    <source>
        <dbReference type="EMBL" id="KIW70513.1"/>
    </source>
</evidence>
<evidence type="ECO:0000256" key="1">
    <source>
        <dbReference type="ARBA" id="ARBA00023002"/>
    </source>
</evidence>
<dbReference type="EMBL" id="KN846957">
    <property type="protein sequence ID" value="KIW70513.1"/>
    <property type="molecule type" value="Genomic_DNA"/>
</dbReference>
<dbReference type="PANTHER" id="PTHR35870">
    <property type="entry name" value="PROTEIN, PUTATIVE (AFU_ORTHOLOGUE AFUA_5G03330)-RELATED"/>
    <property type="match status" value="1"/>
</dbReference>